<accession>A0A6M3KAA1</accession>
<evidence type="ECO:0000313" key="1">
    <source>
        <dbReference type="EMBL" id="QJA78769.1"/>
    </source>
</evidence>
<organism evidence="1">
    <name type="scientific">viral metagenome</name>
    <dbReference type="NCBI Taxonomy" id="1070528"/>
    <lineage>
        <taxon>unclassified sequences</taxon>
        <taxon>metagenomes</taxon>
        <taxon>organismal metagenomes</taxon>
    </lineage>
</organism>
<dbReference type="AlphaFoldDB" id="A0A6M3KAA1"/>
<proteinExistence type="predicted"/>
<gene>
    <name evidence="1" type="ORF">MM415A00985_0004</name>
</gene>
<protein>
    <submittedName>
        <fullName evidence="1">Uncharacterized protein</fullName>
    </submittedName>
</protein>
<name>A0A6M3KAA1_9ZZZZ</name>
<reference evidence="1" key="1">
    <citation type="submission" date="2020-03" db="EMBL/GenBank/DDBJ databases">
        <title>The deep terrestrial virosphere.</title>
        <authorList>
            <person name="Holmfeldt K."/>
            <person name="Nilsson E."/>
            <person name="Simone D."/>
            <person name="Lopez-Fernandez M."/>
            <person name="Wu X."/>
            <person name="de Brujin I."/>
            <person name="Lundin D."/>
            <person name="Andersson A."/>
            <person name="Bertilsson S."/>
            <person name="Dopson M."/>
        </authorList>
    </citation>
    <scope>NUCLEOTIDE SEQUENCE</scope>
    <source>
        <strain evidence="1">MM415A00985</strain>
    </source>
</reference>
<dbReference type="EMBL" id="MT142353">
    <property type="protein sequence ID" value="QJA78769.1"/>
    <property type="molecule type" value="Genomic_DNA"/>
</dbReference>
<sequence length="64" mass="7353">MNGWLTEQLKTVKNLCEVAEILIDNGRQELLPTVLELLQVEIQQVIEENCIEMPDNENMGIDNK</sequence>